<reference evidence="4 5" key="1">
    <citation type="submission" date="2020-04" db="EMBL/GenBank/DDBJ databases">
        <authorList>
            <person name="Wallbank WR R."/>
            <person name="Pardo Diaz C."/>
            <person name="Kozak K."/>
            <person name="Martin S."/>
            <person name="Jiggins C."/>
            <person name="Moest M."/>
            <person name="Warren A I."/>
            <person name="Byers J.R.P. K."/>
            <person name="Montejo-Kovacevich G."/>
            <person name="Yen C E."/>
        </authorList>
    </citation>
    <scope>NUCLEOTIDE SEQUENCE [LARGE SCALE GENOMIC DNA]</scope>
</reference>
<protein>
    <recommendedName>
        <fullName evidence="1">RNA-directed DNA polymerase</fullName>
        <ecNumber evidence="1">2.7.7.49</ecNumber>
    </recommendedName>
</protein>
<keyword evidence="5" id="KW-1185">Reference proteome</keyword>
<dbReference type="EC" id="2.7.7.49" evidence="1"/>
<evidence type="ECO:0000256" key="1">
    <source>
        <dbReference type="ARBA" id="ARBA00012493"/>
    </source>
</evidence>
<dbReference type="InterPro" id="IPR050951">
    <property type="entry name" value="Retrovirus_Pol_polyprotein"/>
</dbReference>
<proteinExistence type="predicted"/>
<evidence type="ECO:0000256" key="2">
    <source>
        <dbReference type="SAM" id="MobiDB-lite"/>
    </source>
</evidence>
<dbReference type="Gene3D" id="1.10.340.70">
    <property type="match status" value="1"/>
</dbReference>
<organism evidence="4 5">
    <name type="scientific">Arctia plantaginis</name>
    <name type="common">Wood tiger moth</name>
    <name type="synonym">Phalaena plantaginis</name>
    <dbReference type="NCBI Taxonomy" id="874455"/>
    <lineage>
        <taxon>Eukaryota</taxon>
        <taxon>Metazoa</taxon>
        <taxon>Ecdysozoa</taxon>
        <taxon>Arthropoda</taxon>
        <taxon>Hexapoda</taxon>
        <taxon>Insecta</taxon>
        <taxon>Pterygota</taxon>
        <taxon>Neoptera</taxon>
        <taxon>Endopterygota</taxon>
        <taxon>Lepidoptera</taxon>
        <taxon>Glossata</taxon>
        <taxon>Ditrysia</taxon>
        <taxon>Noctuoidea</taxon>
        <taxon>Erebidae</taxon>
        <taxon>Arctiinae</taxon>
        <taxon>Arctia</taxon>
    </lineage>
</organism>
<evidence type="ECO:0000313" key="4">
    <source>
        <dbReference type="EMBL" id="CAB3237098.1"/>
    </source>
</evidence>
<dbReference type="PANTHER" id="PTHR37984:SF5">
    <property type="entry name" value="PROTEIN NYNRIN-LIKE"/>
    <property type="match status" value="1"/>
</dbReference>
<sequence>MLRELLDTHLGITKTKSNARSRMWWPGIDHDIERWIGSCTICVRVRPAPQRDPPAPWPAATSAWQRVHIDYMTIGQRVYLVIVDSFSKHVDQIIKSVGNSQPTFTNTFAQGSPQLQSPSTSLKSKTNYKPGATKSSEVPVVFEDATVVADYDNGEVRAIVKPSRVRVRHSVIN</sequence>
<comment type="caution">
    <text evidence="4">The sequence shown here is derived from an EMBL/GenBank/DDBJ whole genome shotgun (WGS) entry which is preliminary data.</text>
</comment>
<evidence type="ECO:0000259" key="3">
    <source>
        <dbReference type="Pfam" id="PF17921"/>
    </source>
</evidence>
<dbReference type="PANTHER" id="PTHR37984">
    <property type="entry name" value="PROTEIN CBG26694"/>
    <property type="match status" value="1"/>
</dbReference>
<dbReference type="OrthoDB" id="10058156at2759"/>
<dbReference type="EMBL" id="CADEBC010000488">
    <property type="protein sequence ID" value="CAB3237098.1"/>
    <property type="molecule type" value="Genomic_DNA"/>
</dbReference>
<name>A0A8S0ZRL5_ARCPL</name>
<dbReference type="Pfam" id="PF17921">
    <property type="entry name" value="Integrase_H2C2"/>
    <property type="match status" value="1"/>
</dbReference>
<gene>
    <name evidence="4" type="ORF">APLA_LOCUS6839</name>
</gene>
<evidence type="ECO:0000313" key="5">
    <source>
        <dbReference type="Proteomes" id="UP000494106"/>
    </source>
</evidence>
<dbReference type="GO" id="GO:0003964">
    <property type="term" value="F:RNA-directed DNA polymerase activity"/>
    <property type="evidence" value="ECO:0007669"/>
    <property type="project" value="UniProtKB-EC"/>
</dbReference>
<feature type="region of interest" description="Disordered" evidence="2">
    <location>
        <begin position="107"/>
        <end position="133"/>
    </location>
</feature>
<feature type="domain" description="Integrase zinc-binding" evidence="3">
    <location>
        <begin position="7"/>
        <end position="47"/>
    </location>
</feature>
<dbReference type="AlphaFoldDB" id="A0A8S0ZRL5"/>
<dbReference type="InterPro" id="IPR041588">
    <property type="entry name" value="Integrase_H2C2"/>
</dbReference>
<dbReference type="Proteomes" id="UP000494106">
    <property type="component" value="Unassembled WGS sequence"/>
</dbReference>
<accession>A0A8S0ZRL5</accession>
<feature type="compositionally biased region" description="Polar residues" evidence="2">
    <location>
        <begin position="107"/>
        <end position="127"/>
    </location>
</feature>